<dbReference type="WBParaSite" id="nRc.2.0.1.t47792-RA">
    <property type="protein sequence ID" value="nRc.2.0.1.t47792-RA"/>
    <property type="gene ID" value="nRc.2.0.1.g47792"/>
</dbReference>
<organism evidence="1 2">
    <name type="scientific">Romanomermis culicivorax</name>
    <name type="common">Nematode worm</name>
    <dbReference type="NCBI Taxonomy" id="13658"/>
    <lineage>
        <taxon>Eukaryota</taxon>
        <taxon>Metazoa</taxon>
        <taxon>Ecdysozoa</taxon>
        <taxon>Nematoda</taxon>
        <taxon>Enoplea</taxon>
        <taxon>Dorylaimia</taxon>
        <taxon>Mermithida</taxon>
        <taxon>Mermithoidea</taxon>
        <taxon>Mermithidae</taxon>
        <taxon>Romanomermis</taxon>
    </lineage>
</organism>
<reference evidence="2" key="1">
    <citation type="submission" date="2022-11" db="UniProtKB">
        <authorList>
            <consortium name="WormBaseParasite"/>
        </authorList>
    </citation>
    <scope>IDENTIFICATION</scope>
</reference>
<keyword evidence="1" id="KW-1185">Reference proteome</keyword>
<proteinExistence type="predicted"/>
<accession>A0A915LAC5</accession>
<name>A0A915LAC5_ROMCU</name>
<evidence type="ECO:0000313" key="1">
    <source>
        <dbReference type="Proteomes" id="UP000887565"/>
    </source>
</evidence>
<sequence length="63" mass="6882">MINEPRKRSTAAKLNQSLNATVSSKLYGMKQRKPSGSLKPNVKAALAWMKSSYEAWAGKGVQS</sequence>
<evidence type="ECO:0000313" key="2">
    <source>
        <dbReference type="WBParaSite" id="nRc.2.0.1.t47792-RA"/>
    </source>
</evidence>
<protein>
    <submittedName>
        <fullName evidence="2">Uncharacterized protein</fullName>
    </submittedName>
</protein>
<dbReference type="AlphaFoldDB" id="A0A915LAC5"/>
<dbReference type="Proteomes" id="UP000887565">
    <property type="component" value="Unplaced"/>
</dbReference>